<dbReference type="PANTHER" id="PTHR12507">
    <property type="entry name" value="REDUCED GROWTH PHENOTYPE 1 RGP1, YEAST -RELATED"/>
    <property type="match status" value="1"/>
</dbReference>
<reference evidence="2 3" key="1">
    <citation type="submission" date="2019-09" db="EMBL/GenBank/DDBJ databases">
        <title>A chromosome-level genome assembly of the Chinese tupelo Nyssa sinensis.</title>
        <authorList>
            <person name="Yang X."/>
            <person name="Kang M."/>
            <person name="Yang Y."/>
            <person name="Xiong H."/>
            <person name="Wang M."/>
            <person name="Zhang Z."/>
            <person name="Wang Z."/>
            <person name="Wu H."/>
            <person name="Ma T."/>
            <person name="Liu J."/>
            <person name="Xi Z."/>
        </authorList>
    </citation>
    <scope>NUCLEOTIDE SEQUENCE [LARGE SCALE GENOMIC DNA]</scope>
    <source>
        <strain evidence="2">J267</strain>
        <tissue evidence="2">Leaf</tissue>
    </source>
</reference>
<proteinExistence type="predicted"/>
<evidence type="ECO:0000313" key="2">
    <source>
        <dbReference type="EMBL" id="KAA8538763.1"/>
    </source>
</evidence>
<accession>A0A5J5B680</accession>
<name>A0A5J5B680_9ASTE</name>
<keyword evidence="3" id="KW-1185">Reference proteome</keyword>
<evidence type="ECO:0000256" key="1">
    <source>
        <dbReference type="SAM" id="MobiDB-lite"/>
    </source>
</evidence>
<protein>
    <submittedName>
        <fullName evidence="2">Uncharacterized protein</fullName>
    </submittedName>
</protein>
<organism evidence="2 3">
    <name type="scientific">Nyssa sinensis</name>
    <dbReference type="NCBI Taxonomy" id="561372"/>
    <lineage>
        <taxon>Eukaryota</taxon>
        <taxon>Viridiplantae</taxon>
        <taxon>Streptophyta</taxon>
        <taxon>Embryophyta</taxon>
        <taxon>Tracheophyta</taxon>
        <taxon>Spermatophyta</taxon>
        <taxon>Magnoliopsida</taxon>
        <taxon>eudicotyledons</taxon>
        <taxon>Gunneridae</taxon>
        <taxon>Pentapetalae</taxon>
        <taxon>asterids</taxon>
        <taxon>Cornales</taxon>
        <taxon>Nyssaceae</taxon>
        <taxon>Nyssa</taxon>
    </lineage>
</organism>
<dbReference type="Proteomes" id="UP000325577">
    <property type="component" value="Linkage Group LG15"/>
</dbReference>
<feature type="region of interest" description="Disordered" evidence="1">
    <location>
        <begin position="308"/>
        <end position="357"/>
    </location>
</feature>
<gene>
    <name evidence="2" type="ORF">F0562_028342</name>
</gene>
<evidence type="ECO:0000313" key="3">
    <source>
        <dbReference type="Proteomes" id="UP000325577"/>
    </source>
</evidence>
<dbReference type="AlphaFoldDB" id="A0A5J5B680"/>
<dbReference type="EMBL" id="CM018038">
    <property type="protein sequence ID" value="KAA8538763.1"/>
    <property type="molecule type" value="Genomic_DNA"/>
</dbReference>
<feature type="compositionally biased region" description="Acidic residues" evidence="1">
    <location>
        <begin position="331"/>
        <end position="357"/>
    </location>
</feature>
<dbReference type="InterPro" id="IPR014848">
    <property type="entry name" value="Rgp1"/>
</dbReference>
<dbReference type="OrthoDB" id="1918at2759"/>
<sequence>MPPLRGFSFFGGSDSKNKGSLKREVVALPSLKLQTDKDVYRPGDPVLVTIEIRNPPGVTEEDRTSLCSLLVERLSFEIKGIEKLDTQWFITQKPLQDSKQRRGEYIFMDFSTTSIVSNQIVSSGATKTWGPIDHGHVVEGTEIQNLNLGRGEVGCSVGFRWGSDRENRYGPNGNYNRNKPNGGIKARLGPINGNSKETGKTWVCYSGQNVISAEKRPISGEEHVYKNRRLAIEKEARCEPLDNIQGKRAISNVNPNPIPTCTKGIGKAQVGQLEVSVPAKIKKGIGQLNRLALEAEKGKGLMVEMSVKQRSKEEGAGTSKGTGLGLGDQSPADDAEVDDDERGANTDDDFGWEDDDSFLIGSEDYTEVGTELGTLILESGDVGLDGGREDPLVGEENQGVDGIIMSRDFAWSRKD</sequence>